<comment type="similarity">
    <text evidence="5">Belongs to the class I-like SAM-binding methyltransferase superfamily. RsmB/NOP family.</text>
</comment>
<dbReference type="AlphaFoldDB" id="A0A919UG91"/>
<dbReference type="InterPro" id="IPR001678">
    <property type="entry name" value="MeTrfase_RsmB-F_NOP2_dom"/>
</dbReference>
<feature type="binding site" evidence="5">
    <location>
        <position position="305"/>
    </location>
    <ligand>
        <name>S-adenosyl-L-methionine</name>
        <dbReference type="ChEBI" id="CHEBI:59789"/>
    </ligand>
</feature>
<dbReference type="EMBL" id="BONR01000002">
    <property type="protein sequence ID" value="GIG54597.1"/>
    <property type="molecule type" value="Genomic_DNA"/>
</dbReference>
<keyword evidence="2 5" id="KW-0808">Transferase</keyword>
<protein>
    <submittedName>
        <fullName evidence="7">Methyltransferase</fullName>
    </submittedName>
</protein>
<feature type="active site" description="Nucleophile" evidence="5">
    <location>
        <position position="400"/>
    </location>
</feature>
<keyword evidence="8" id="KW-1185">Reference proteome</keyword>
<dbReference type="Proteomes" id="UP000652354">
    <property type="component" value="Unassembled WGS sequence"/>
</dbReference>
<dbReference type="GO" id="GO:0001510">
    <property type="term" value="P:RNA methylation"/>
    <property type="evidence" value="ECO:0007669"/>
    <property type="project" value="InterPro"/>
</dbReference>
<evidence type="ECO:0000256" key="1">
    <source>
        <dbReference type="ARBA" id="ARBA00022603"/>
    </source>
</evidence>
<sequence length="463" mass="48578">MSTKRKNKGLPGAAKRPPTPRQAAFECIEAVVYDSAYANLAMPRILASAGLTGRDAAFATELAYGALRMEKLYDAVIASAARRPAEAVDNSVRIALWLGIHQALAMRVPAHAAVNETVEQARRHAGVGAAKFANAVMRRVTERDADAWLAVVASGTSREALATRHSHPEWVVAELEQALAAGGRAGEIEELLVADNTPAAVALVARPGLVDRDVLVEAIEGAEATPLSPYGVTLAGGAPGDIEAVRERRAAVQDEGSQVSAAALVAARTVESGERWLDMCAGPGGKAALLGALAARDGATLDALELHEHRAELVRDSVRAVPEGVVSVHVGDGRTWEGGPYDRILLDAPCTGLGALRRRPEARWRREKEDVAELATLQRELLDAATALLKPGGVLAYVTCSPVVSETTAVIEGSSLSALDTPAVLAGLSGAEPRTFGTDRHAQLWPHVHGTDAMFIALLTAPA</sequence>
<evidence type="ECO:0000256" key="5">
    <source>
        <dbReference type="PROSITE-ProRule" id="PRU01023"/>
    </source>
</evidence>
<dbReference type="SUPFAM" id="SSF53335">
    <property type="entry name" value="S-adenosyl-L-methionine-dependent methyltransferases"/>
    <property type="match status" value="1"/>
</dbReference>
<dbReference type="Pfam" id="PF01029">
    <property type="entry name" value="NusB"/>
    <property type="match status" value="1"/>
</dbReference>
<dbReference type="PANTHER" id="PTHR22807">
    <property type="entry name" value="NOP2 YEAST -RELATED NOL1/NOP2/FMU SUN DOMAIN-CONTAINING"/>
    <property type="match status" value="1"/>
</dbReference>
<feature type="domain" description="SAM-dependent MTase RsmB/NOP-type" evidence="6">
    <location>
        <begin position="180"/>
        <end position="462"/>
    </location>
</feature>
<comment type="caution">
    <text evidence="7">The sequence shown here is derived from an EMBL/GenBank/DDBJ whole genome shotgun (WGS) entry which is preliminary data.</text>
</comment>
<dbReference type="Pfam" id="PF01189">
    <property type="entry name" value="Methyltr_RsmB-F"/>
    <property type="match status" value="1"/>
</dbReference>
<dbReference type="Gene3D" id="3.40.50.150">
    <property type="entry name" value="Vaccinia Virus protein VP39"/>
    <property type="match status" value="1"/>
</dbReference>
<gene>
    <name evidence="7" type="primary">rsmB</name>
    <name evidence="7" type="ORF">Dac01nite_13490</name>
</gene>
<accession>A0A919UG91</accession>
<reference evidence="7" key="1">
    <citation type="submission" date="2021-01" db="EMBL/GenBank/DDBJ databases">
        <title>Whole genome shotgun sequence of Demequina activiva NBRC 110675.</title>
        <authorList>
            <person name="Komaki H."/>
            <person name="Tamura T."/>
        </authorList>
    </citation>
    <scope>NUCLEOTIDE SEQUENCE</scope>
    <source>
        <strain evidence="7">NBRC 110675</strain>
    </source>
</reference>
<evidence type="ECO:0000313" key="8">
    <source>
        <dbReference type="Proteomes" id="UP000652354"/>
    </source>
</evidence>
<evidence type="ECO:0000256" key="4">
    <source>
        <dbReference type="ARBA" id="ARBA00022884"/>
    </source>
</evidence>
<dbReference type="Gene3D" id="1.10.940.10">
    <property type="entry name" value="NusB-like"/>
    <property type="match status" value="1"/>
</dbReference>
<organism evidence="7 8">
    <name type="scientific">Demequina activiva</name>
    <dbReference type="NCBI Taxonomy" id="1582364"/>
    <lineage>
        <taxon>Bacteria</taxon>
        <taxon>Bacillati</taxon>
        <taxon>Actinomycetota</taxon>
        <taxon>Actinomycetes</taxon>
        <taxon>Micrococcales</taxon>
        <taxon>Demequinaceae</taxon>
        <taxon>Demequina</taxon>
    </lineage>
</organism>
<dbReference type="InterPro" id="IPR023267">
    <property type="entry name" value="RCMT"/>
</dbReference>
<feature type="binding site" evidence="5">
    <location>
        <begin position="280"/>
        <end position="286"/>
    </location>
    <ligand>
        <name>S-adenosyl-L-methionine</name>
        <dbReference type="ChEBI" id="CHEBI:59789"/>
    </ligand>
</feature>
<dbReference type="PROSITE" id="PS51686">
    <property type="entry name" value="SAM_MT_RSMB_NOP"/>
    <property type="match status" value="1"/>
</dbReference>
<dbReference type="InterPro" id="IPR029063">
    <property type="entry name" value="SAM-dependent_MTases_sf"/>
</dbReference>
<feature type="binding site" evidence="5">
    <location>
        <position position="347"/>
    </location>
    <ligand>
        <name>S-adenosyl-L-methionine</name>
        <dbReference type="ChEBI" id="CHEBI:59789"/>
    </ligand>
</feature>
<name>A0A919UG91_9MICO</name>
<dbReference type="GO" id="GO:0003723">
    <property type="term" value="F:RNA binding"/>
    <property type="evidence" value="ECO:0007669"/>
    <property type="project" value="UniProtKB-UniRule"/>
</dbReference>
<dbReference type="InterPro" id="IPR049560">
    <property type="entry name" value="MeTrfase_RsmB-F_NOP2_cat"/>
</dbReference>
<dbReference type="InterPro" id="IPR035926">
    <property type="entry name" value="NusB-like_sf"/>
</dbReference>
<keyword evidence="4 5" id="KW-0694">RNA-binding</keyword>
<keyword evidence="3 5" id="KW-0949">S-adenosyl-L-methionine</keyword>
<comment type="caution">
    <text evidence="5">Lacks conserved residue(s) required for the propagation of feature annotation.</text>
</comment>
<dbReference type="CDD" id="cd02440">
    <property type="entry name" value="AdoMet_MTases"/>
    <property type="match status" value="1"/>
</dbReference>
<evidence type="ECO:0000259" key="6">
    <source>
        <dbReference type="PROSITE" id="PS51686"/>
    </source>
</evidence>
<dbReference type="InterPro" id="IPR006027">
    <property type="entry name" value="NusB_RsmB_TIM44"/>
</dbReference>
<proteinExistence type="inferred from homology"/>
<evidence type="ECO:0000256" key="2">
    <source>
        <dbReference type="ARBA" id="ARBA00022679"/>
    </source>
</evidence>
<dbReference type="PRINTS" id="PR02008">
    <property type="entry name" value="RCMTFAMILY"/>
</dbReference>
<keyword evidence="1 5" id="KW-0489">Methyltransferase</keyword>
<evidence type="ECO:0000256" key="3">
    <source>
        <dbReference type="ARBA" id="ARBA00022691"/>
    </source>
</evidence>
<dbReference type="GO" id="GO:0006355">
    <property type="term" value="P:regulation of DNA-templated transcription"/>
    <property type="evidence" value="ECO:0007669"/>
    <property type="project" value="InterPro"/>
</dbReference>
<dbReference type="SUPFAM" id="SSF48013">
    <property type="entry name" value="NusB-like"/>
    <property type="match status" value="1"/>
</dbReference>
<dbReference type="PANTHER" id="PTHR22807:SF53">
    <property type="entry name" value="RIBOSOMAL RNA SMALL SUBUNIT METHYLTRANSFERASE B-RELATED"/>
    <property type="match status" value="1"/>
</dbReference>
<dbReference type="GO" id="GO:0008173">
    <property type="term" value="F:RNA methyltransferase activity"/>
    <property type="evidence" value="ECO:0007669"/>
    <property type="project" value="InterPro"/>
</dbReference>
<dbReference type="RefSeq" id="WP_203654805.1">
    <property type="nucleotide sequence ID" value="NZ_BONR01000002.1"/>
</dbReference>
<evidence type="ECO:0000313" key="7">
    <source>
        <dbReference type="EMBL" id="GIG54597.1"/>
    </source>
</evidence>